<dbReference type="Proteomes" id="UP000265520">
    <property type="component" value="Unassembled WGS sequence"/>
</dbReference>
<dbReference type="Pfam" id="PF07303">
    <property type="entry name" value="Occludin_ELL"/>
    <property type="match status" value="1"/>
</dbReference>
<organism evidence="2 3">
    <name type="scientific">Trifolium medium</name>
    <dbReference type="NCBI Taxonomy" id="97028"/>
    <lineage>
        <taxon>Eukaryota</taxon>
        <taxon>Viridiplantae</taxon>
        <taxon>Streptophyta</taxon>
        <taxon>Embryophyta</taxon>
        <taxon>Tracheophyta</taxon>
        <taxon>Spermatophyta</taxon>
        <taxon>Magnoliopsida</taxon>
        <taxon>eudicotyledons</taxon>
        <taxon>Gunneridae</taxon>
        <taxon>Pentapetalae</taxon>
        <taxon>rosids</taxon>
        <taxon>fabids</taxon>
        <taxon>Fabales</taxon>
        <taxon>Fabaceae</taxon>
        <taxon>Papilionoideae</taxon>
        <taxon>50 kb inversion clade</taxon>
        <taxon>NPAAA clade</taxon>
        <taxon>Hologalegina</taxon>
        <taxon>IRL clade</taxon>
        <taxon>Trifolieae</taxon>
        <taxon>Trifolium</taxon>
    </lineage>
</organism>
<dbReference type="PROSITE" id="PS51980">
    <property type="entry name" value="OCEL"/>
    <property type="match status" value="1"/>
</dbReference>
<protein>
    <submittedName>
        <fullName evidence="2">Dentin sialophosphoprotein-like</fullName>
    </submittedName>
</protein>
<evidence type="ECO:0000313" key="3">
    <source>
        <dbReference type="Proteomes" id="UP000265520"/>
    </source>
</evidence>
<evidence type="ECO:0000259" key="1">
    <source>
        <dbReference type="PROSITE" id="PS51980"/>
    </source>
</evidence>
<evidence type="ECO:0000313" key="2">
    <source>
        <dbReference type="EMBL" id="MCH95244.1"/>
    </source>
</evidence>
<comment type="caution">
    <text evidence="2">The sequence shown here is derived from an EMBL/GenBank/DDBJ whole genome shotgun (WGS) entry which is preliminary data.</text>
</comment>
<dbReference type="AlphaFoldDB" id="A0A392N9U8"/>
<sequence length="72" mass="8675">DEFGKLGVDLENAERSGNQDRYDDIAAQIRESYRRCGSRHMRLKKIFLVLHEELLSTKQRIKDFADWYRDRD</sequence>
<feature type="non-terminal residue" evidence="2">
    <location>
        <position position="1"/>
    </location>
</feature>
<proteinExistence type="predicted"/>
<feature type="domain" description="OCEL" evidence="1">
    <location>
        <begin position="1"/>
        <end position="69"/>
    </location>
</feature>
<keyword evidence="3" id="KW-1185">Reference proteome</keyword>
<accession>A0A392N9U8</accession>
<dbReference type="PANTHER" id="PTHR38372:SF2">
    <property type="entry name" value="DENTIN SIALOPHOSPHOPROTEIN-LIKE PROTEIN"/>
    <property type="match status" value="1"/>
</dbReference>
<gene>
    <name evidence="2" type="ORF">A2U01_0016219</name>
</gene>
<reference evidence="2 3" key="1">
    <citation type="journal article" date="2018" name="Front. Plant Sci.">
        <title>Red Clover (Trifolium pratense) and Zigzag Clover (T. medium) - A Picture of Genomic Similarities and Differences.</title>
        <authorList>
            <person name="Dluhosova J."/>
            <person name="Istvanek J."/>
            <person name="Nedelnik J."/>
            <person name="Repkova J."/>
        </authorList>
    </citation>
    <scope>NUCLEOTIDE SEQUENCE [LARGE SCALE GENOMIC DNA]</scope>
    <source>
        <strain evidence="3">cv. 10/8</strain>
        <tissue evidence="2">Leaf</tissue>
    </source>
</reference>
<name>A0A392N9U8_9FABA</name>
<dbReference type="PANTHER" id="PTHR38372">
    <property type="entry name" value="DENTIN SIALOPHOSPHOPROTEIN-LIKE PROTEIN"/>
    <property type="match status" value="1"/>
</dbReference>
<dbReference type="EMBL" id="LXQA010029310">
    <property type="protein sequence ID" value="MCH95244.1"/>
    <property type="molecule type" value="Genomic_DNA"/>
</dbReference>
<dbReference type="InterPro" id="IPR010844">
    <property type="entry name" value="Occludin_ELL"/>
</dbReference>